<dbReference type="InterPro" id="IPR051836">
    <property type="entry name" value="Kremen_rcpt"/>
</dbReference>
<gene>
    <name evidence="8" type="ORF">MKK02DRAFT_11999</name>
</gene>
<dbReference type="GO" id="GO:0005886">
    <property type="term" value="C:plasma membrane"/>
    <property type="evidence" value="ECO:0007669"/>
    <property type="project" value="TreeGrafter"/>
</dbReference>
<name>A0AA38LV07_9TREE</name>
<evidence type="ECO:0000256" key="4">
    <source>
        <dbReference type="ARBA" id="ARBA00022989"/>
    </source>
</evidence>
<organism evidence="8 9">
    <name type="scientific">Dioszegia hungarica</name>
    <dbReference type="NCBI Taxonomy" id="4972"/>
    <lineage>
        <taxon>Eukaryota</taxon>
        <taxon>Fungi</taxon>
        <taxon>Dikarya</taxon>
        <taxon>Basidiomycota</taxon>
        <taxon>Agaricomycotina</taxon>
        <taxon>Tremellomycetes</taxon>
        <taxon>Tremellales</taxon>
        <taxon>Bulleribasidiaceae</taxon>
        <taxon>Dioszegia</taxon>
    </lineage>
</organism>
<evidence type="ECO:0000256" key="2">
    <source>
        <dbReference type="ARBA" id="ARBA00022692"/>
    </source>
</evidence>
<dbReference type="PANTHER" id="PTHR24269:SF16">
    <property type="entry name" value="PROTEIN SLG1"/>
    <property type="match status" value="1"/>
</dbReference>
<feature type="non-terminal residue" evidence="8">
    <location>
        <position position="101"/>
    </location>
</feature>
<evidence type="ECO:0000256" key="1">
    <source>
        <dbReference type="ARBA" id="ARBA00004167"/>
    </source>
</evidence>
<evidence type="ECO:0000256" key="6">
    <source>
        <dbReference type="ARBA" id="ARBA00023180"/>
    </source>
</evidence>
<evidence type="ECO:0000259" key="7">
    <source>
        <dbReference type="PROSITE" id="PS51212"/>
    </source>
</evidence>
<sequence length="101" mass="10859">PPVGTDVNGFKYQGCFFDQQSPRTLAAKFVSSSNVTPLTCVKYCQSFNYDLAGVEYGVECYCDNVIGPAGKALDPAKCTVYACTNDITKNCGGDWAMALYA</sequence>
<evidence type="ECO:0000313" key="9">
    <source>
        <dbReference type="Proteomes" id="UP001164286"/>
    </source>
</evidence>
<protein>
    <submittedName>
        <fullName evidence="8">Carbohydrate-binding WSC</fullName>
    </submittedName>
</protein>
<keyword evidence="3" id="KW-0732">Signal</keyword>
<dbReference type="PROSITE" id="PS51212">
    <property type="entry name" value="WSC"/>
    <property type="match status" value="1"/>
</dbReference>
<keyword evidence="4" id="KW-1133">Transmembrane helix</keyword>
<accession>A0AA38LV07</accession>
<feature type="domain" description="WSC" evidence="7">
    <location>
        <begin position="9"/>
        <end position="101"/>
    </location>
</feature>
<comment type="caution">
    <text evidence="8">The sequence shown here is derived from an EMBL/GenBank/DDBJ whole genome shotgun (WGS) entry which is preliminary data.</text>
</comment>
<reference evidence="8" key="1">
    <citation type="journal article" date="2022" name="G3 (Bethesda)">
        <title>High quality genome of the basidiomycete yeast Dioszegia hungarica PDD-24b-2 isolated from cloud water.</title>
        <authorList>
            <person name="Jarrige D."/>
            <person name="Haridas S."/>
            <person name="Bleykasten-Grosshans C."/>
            <person name="Joly M."/>
            <person name="Nadalig T."/>
            <person name="Sancelme M."/>
            <person name="Vuilleumier S."/>
            <person name="Grigoriev I.V."/>
            <person name="Amato P."/>
            <person name="Bringel F."/>
        </authorList>
    </citation>
    <scope>NUCLEOTIDE SEQUENCE</scope>
    <source>
        <strain evidence="8">PDD-24b-2</strain>
    </source>
</reference>
<proteinExistence type="predicted"/>
<feature type="non-terminal residue" evidence="8">
    <location>
        <position position="1"/>
    </location>
</feature>
<dbReference type="AlphaFoldDB" id="A0AA38LV07"/>
<dbReference type="SMART" id="SM00321">
    <property type="entry name" value="WSC"/>
    <property type="match status" value="1"/>
</dbReference>
<dbReference type="EMBL" id="JAKWFO010000006">
    <property type="protein sequence ID" value="KAI9634696.1"/>
    <property type="molecule type" value="Genomic_DNA"/>
</dbReference>
<keyword evidence="2" id="KW-0812">Transmembrane</keyword>
<keyword evidence="6" id="KW-0325">Glycoprotein</keyword>
<evidence type="ECO:0000313" key="8">
    <source>
        <dbReference type="EMBL" id="KAI9634696.1"/>
    </source>
</evidence>
<dbReference type="InterPro" id="IPR002889">
    <property type="entry name" value="WSC_carb-bd"/>
</dbReference>
<dbReference type="PANTHER" id="PTHR24269">
    <property type="entry name" value="KREMEN PROTEIN"/>
    <property type="match status" value="1"/>
</dbReference>
<dbReference type="Proteomes" id="UP001164286">
    <property type="component" value="Unassembled WGS sequence"/>
</dbReference>
<dbReference type="GeneID" id="77724718"/>
<keyword evidence="9" id="KW-1185">Reference proteome</keyword>
<evidence type="ECO:0000256" key="3">
    <source>
        <dbReference type="ARBA" id="ARBA00022729"/>
    </source>
</evidence>
<keyword evidence="5" id="KW-0472">Membrane</keyword>
<dbReference type="RefSeq" id="XP_052944473.1">
    <property type="nucleotide sequence ID" value="XM_053085517.1"/>
</dbReference>
<comment type="subcellular location">
    <subcellularLocation>
        <location evidence="1">Membrane</location>
        <topology evidence="1">Single-pass membrane protein</topology>
    </subcellularLocation>
</comment>
<evidence type="ECO:0000256" key="5">
    <source>
        <dbReference type="ARBA" id="ARBA00023136"/>
    </source>
</evidence>
<dbReference type="Pfam" id="PF01822">
    <property type="entry name" value="WSC"/>
    <property type="match status" value="1"/>
</dbReference>